<sequence length="218" mass="22586">MHVLLPADAGMGAVAAAQAWAWSPKSLSFRVSNVPQPIRLAEAWSPAGGKSEAVGEAMLMLAVDSQLSPLLYSYAKLYALSVGTHSKILGIDLGTIATDTDDDADGVTELTSSCGALYLPAAWHELKEFIASKLTATAEGVAQKAARGGGGGGVDGPEEPGWSALLAAFMQERDYRMQRPVGAALCRAHGTNSPLLAGPSDLYQLLGLPPSPSQQDAP</sequence>
<accession>A0A7S0PXU6</accession>
<proteinExistence type="predicted"/>
<organism evidence="1">
    <name type="scientific">Coccolithus braarudii</name>
    <dbReference type="NCBI Taxonomy" id="221442"/>
    <lineage>
        <taxon>Eukaryota</taxon>
        <taxon>Haptista</taxon>
        <taxon>Haptophyta</taxon>
        <taxon>Prymnesiophyceae</taxon>
        <taxon>Coccolithales</taxon>
        <taxon>Coccolithaceae</taxon>
        <taxon>Coccolithus</taxon>
    </lineage>
</organism>
<name>A0A7S0PXU6_9EUKA</name>
<gene>
    <name evidence="1" type="ORF">CPEL01642_LOCUS7890</name>
</gene>
<reference evidence="1" key="1">
    <citation type="submission" date="2021-01" db="EMBL/GenBank/DDBJ databases">
        <authorList>
            <person name="Corre E."/>
            <person name="Pelletier E."/>
            <person name="Niang G."/>
            <person name="Scheremetjew M."/>
            <person name="Finn R."/>
            <person name="Kale V."/>
            <person name="Holt S."/>
            <person name="Cochrane G."/>
            <person name="Meng A."/>
            <person name="Brown T."/>
            <person name="Cohen L."/>
        </authorList>
    </citation>
    <scope>NUCLEOTIDE SEQUENCE</scope>
    <source>
        <strain evidence="1">PLY182g</strain>
    </source>
</reference>
<evidence type="ECO:0000313" key="1">
    <source>
        <dbReference type="EMBL" id="CAD8604555.1"/>
    </source>
</evidence>
<dbReference type="EMBL" id="HBEY01016283">
    <property type="protein sequence ID" value="CAD8604555.1"/>
    <property type="molecule type" value="Transcribed_RNA"/>
</dbReference>
<dbReference type="AlphaFoldDB" id="A0A7S0PXU6"/>
<protein>
    <submittedName>
        <fullName evidence="1">Uncharacterized protein</fullName>
    </submittedName>
</protein>